<dbReference type="EMBL" id="CADCVT010000219">
    <property type="protein sequence ID" value="CAA9505707.1"/>
    <property type="molecule type" value="Genomic_DNA"/>
</dbReference>
<dbReference type="AlphaFoldDB" id="A0A6J4SUM2"/>
<sequence>MNDDGVDPVLAAGAVLAALLAAAALAAPLKPRLRAAA</sequence>
<feature type="non-terminal residue" evidence="1">
    <location>
        <position position="37"/>
    </location>
</feature>
<proteinExistence type="predicted"/>
<reference evidence="1" key="1">
    <citation type="submission" date="2020-02" db="EMBL/GenBank/DDBJ databases">
        <authorList>
            <person name="Meier V. D."/>
        </authorList>
    </citation>
    <scope>NUCLEOTIDE SEQUENCE</scope>
    <source>
        <strain evidence="1">AVDCRST_MAG85</strain>
    </source>
</reference>
<protein>
    <submittedName>
        <fullName evidence="1">Uncharacterized protein</fullName>
    </submittedName>
</protein>
<name>A0A6J4SUM2_9ACTN</name>
<accession>A0A6J4SUM2</accession>
<gene>
    <name evidence="1" type="ORF">AVDCRST_MAG85-2030</name>
</gene>
<evidence type="ECO:0000313" key="1">
    <source>
        <dbReference type="EMBL" id="CAA9505707.1"/>
    </source>
</evidence>
<organism evidence="1">
    <name type="scientific">uncultured Solirubrobacteraceae bacterium</name>
    <dbReference type="NCBI Taxonomy" id="1162706"/>
    <lineage>
        <taxon>Bacteria</taxon>
        <taxon>Bacillati</taxon>
        <taxon>Actinomycetota</taxon>
        <taxon>Thermoleophilia</taxon>
        <taxon>Solirubrobacterales</taxon>
        <taxon>Solirubrobacteraceae</taxon>
        <taxon>environmental samples</taxon>
    </lineage>
</organism>